<dbReference type="CDD" id="cd00299">
    <property type="entry name" value="GST_C_family"/>
    <property type="match status" value="1"/>
</dbReference>
<comment type="pathway">
    <text evidence="3">Protein modification; peptidyl-diphthamide biosynthesis.</text>
</comment>
<dbReference type="EC" id="1.6.2.2" evidence="5"/>
<dbReference type="SUPFAM" id="SSF63380">
    <property type="entry name" value="Riboflavin synthase domain-like"/>
    <property type="match status" value="1"/>
</dbReference>
<evidence type="ECO:0000256" key="4">
    <source>
        <dbReference type="ARBA" id="ARBA00006105"/>
    </source>
</evidence>
<proteinExistence type="inferred from homology"/>
<dbReference type="Pfam" id="PF00175">
    <property type="entry name" value="NAD_binding_1"/>
    <property type="match status" value="1"/>
</dbReference>
<dbReference type="Gene3D" id="3.40.30.10">
    <property type="entry name" value="Glutaredoxin"/>
    <property type="match status" value="1"/>
</dbReference>
<dbReference type="Proteomes" id="UP001295794">
    <property type="component" value="Unassembled WGS sequence"/>
</dbReference>
<feature type="binding site" evidence="19">
    <location>
        <position position="171"/>
    </location>
    <ligand>
        <name>FAD</name>
        <dbReference type="ChEBI" id="CHEBI:57692"/>
    </ligand>
</feature>
<comment type="caution">
    <text evidence="23">The sequence shown here is derived from an EMBL/GenBank/DDBJ whole genome shotgun (WGS) entry which is preliminary data.</text>
</comment>
<dbReference type="AlphaFoldDB" id="A0AAD2JWB0"/>
<evidence type="ECO:0000256" key="3">
    <source>
        <dbReference type="ARBA" id="ARBA00005156"/>
    </source>
</evidence>
<evidence type="ECO:0000256" key="14">
    <source>
        <dbReference type="ARBA" id="ARBA00023136"/>
    </source>
</evidence>
<dbReference type="InterPro" id="IPR039261">
    <property type="entry name" value="FNR_nucleotide-bd"/>
</dbReference>
<keyword evidence="13" id="KW-0496">Mitochondrion</keyword>
<feature type="binding site" evidence="19">
    <location>
        <position position="154"/>
    </location>
    <ligand>
        <name>FAD</name>
        <dbReference type="ChEBI" id="CHEBI:57692"/>
    </ligand>
</feature>
<dbReference type="FunFam" id="2.40.30.10:FF:000032">
    <property type="entry name" value="NADH-cytochrome b5 reductase"/>
    <property type="match status" value="1"/>
</dbReference>
<feature type="transmembrane region" description="Helical" evidence="20">
    <location>
        <begin position="68"/>
        <end position="89"/>
    </location>
</feature>
<evidence type="ECO:0000256" key="16">
    <source>
        <dbReference type="ARBA" id="ARBA00041901"/>
    </source>
</evidence>
<feature type="binding site" evidence="19">
    <location>
        <position position="220"/>
    </location>
    <ligand>
        <name>FAD</name>
        <dbReference type="ChEBI" id="CHEBI:57692"/>
    </ligand>
</feature>
<dbReference type="InterPro" id="IPR001433">
    <property type="entry name" value="OxRdtase_FAD/NAD-bd"/>
</dbReference>
<dbReference type="Gene3D" id="2.40.30.10">
    <property type="entry name" value="Translation factors"/>
    <property type="match status" value="1"/>
</dbReference>
<feature type="binding site" evidence="19">
    <location>
        <position position="178"/>
    </location>
    <ligand>
        <name>FAD</name>
        <dbReference type="ChEBI" id="CHEBI:57692"/>
    </ligand>
</feature>
<evidence type="ECO:0000256" key="12">
    <source>
        <dbReference type="ARBA" id="ARBA00023027"/>
    </source>
</evidence>
<dbReference type="GO" id="GO:0005741">
    <property type="term" value="C:mitochondrial outer membrane"/>
    <property type="evidence" value="ECO:0007669"/>
    <property type="project" value="UniProtKB-SubCell"/>
</dbReference>
<comment type="catalytic activity">
    <reaction evidence="18">
        <text>2 Fe(3+)-[Dph3] + NADH = 2 Fe(2+)-[Dph3] + NAD(+) + H(+)</text>
        <dbReference type="Rhea" id="RHEA:71231"/>
        <dbReference type="Rhea" id="RHEA-COMP:18002"/>
        <dbReference type="Rhea" id="RHEA-COMP:18003"/>
        <dbReference type="ChEBI" id="CHEBI:15378"/>
        <dbReference type="ChEBI" id="CHEBI:29033"/>
        <dbReference type="ChEBI" id="CHEBI:29034"/>
        <dbReference type="ChEBI" id="CHEBI:57540"/>
        <dbReference type="ChEBI" id="CHEBI:57945"/>
        <dbReference type="ChEBI" id="CHEBI:83228"/>
    </reaction>
    <physiologicalReaction direction="left-to-right" evidence="18">
        <dbReference type="Rhea" id="RHEA:71232"/>
    </physiologicalReaction>
</comment>
<comment type="similarity">
    <text evidence="4">Belongs to the flavoprotein pyridine nucleotide cytochrome reductase family.</text>
</comment>
<evidence type="ECO:0000256" key="18">
    <source>
        <dbReference type="ARBA" id="ARBA00049138"/>
    </source>
</evidence>
<evidence type="ECO:0000313" key="23">
    <source>
        <dbReference type="EMBL" id="CAK5264776.1"/>
    </source>
</evidence>
<dbReference type="GO" id="GO:0090524">
    <property type="term" value="F:cytochrome-b5 reductase activity, acting on NADH"/>
    <property type="evidence" value="ECO:0007669"/>
    <property type="project" value="UniProtKB-EC"/>
</dbReference>
<comment type="catalytic activity">
    <reaction evidence="17">
        <text>2 Fe(III)-[cytochrome b5] + NADH = 2 Fe(II)-[cytochrome b5] + NAD(+) + H(+)</text>
        <dbReference type="Rhea" id="RHEA:46680"/>
        <dbReference type="Rhea" id="RHEA-COMP:10438"/>
        <dbReference type="Rhea" id="RHEA-COMP:10439"/>
        <dbReference type="ChEBI" id="CHEBI:15378"/>
        <dbReference type="ChEBI" id="CHEBI:29033"/>
        <dbReference type="ChEBI" id="CHEBI:29034"/>
        <dbReference type="ChEBI" id="CHEBI:57540"/>
        <dbReference type="ChEBI" id="CHEBI:57945"/>
        <dbReference type="EC" id="1.6.2.2"/>
    </reaction>
</comment>
<keyword evidence="12" id="KW-0520">NAD</keyword>
<dbReference type="CDD" id="cd06183">
    <property type="entry name" value="cyt_b5_reduct_like"/>
    <property type="match status" value="1"/>
</dbReference>
<gene>
    <name evidence="23" type="ORF">MYCIT1_LOCUS5234</name>
</gene>
<feature type="binding site" evidence="19">
    <location>
        <position position="152"/>
    </location>
    <ligand>
        <name>FAD</name>
        <dbReference type="ChEBI" id="CHEBI:57692"/>
    </ligand>
</feature>
<keyword evidence="14 20" id="KW-0472">Membrane</keyword>
<evidence type="ECO:0000256" key="2">
    <source>
        <dbReference type="ARBA" id="ARBA00004294"/>
    </source>
</evidence>
<keyword evidence="11" id="KW-0560">Oxidoreductase</keyword>
<dbReference type="InterPro" id="IPR004045">
    <property type="entry name" value="Glutathione_S-Trfase_N"/>
</dbReference>
<evidence type="ECO:0000256" key="11">
    <source>
        <dbReference type="ARBA" id="ARBA00023002"/>
    </source>
</evidence>
<evidence type="ECO:0000256" key="8">
    <source>
        <dbReference type="ARBA" id="ARBA00022787"/>
    </source>
</evidence>
<dbReference type="InterPro" id="IPR001709">
    <property type="entry name" value="Flavoprot_Pyr_Nucl_cyt_Rdtase"/>
</dbReference>
<dbReference type="InterPro" id="IPR008333">
    <property type="entry name" value="Cbr1-like_FAD-bd_dom"/>
</dbReference>
<comment type="subcellular location">
    <subcellularLocation>
        <location evidence="2">Mitochondrion outer membrane</location>
    </subcellularLocation>
</comment>
<dbReference type="InterPro" id="IPR017927">
    <property type="entry name" value="FAD-bd_FR_type"/>
</dbReference>
<dbReference type="Gene3D" id="3.40.50.80">
    <property type="entry name" value="Nucleotide-binding domain of ferredoxin-NADP reductase (FNR) module"/>
    <property type="match status" value="1"/>
</dbReference>
<dbReference type="PANTHER" id="PTHR19370:SF184">
    <property type="entry name" value="NADH-CYTOCHROME B5 REDUCTASE-LIKE"/>
    <property type="match status" value="1"/>
</dbReference>
<dbReference type="PROSITE" id="PS51384">
    <property type="entry name" value="FAD_FR"/>
    <property type="match status" value="1"/>
</dbReference>
<sequence length="634" mass="69174">MPNPDQLAFLASLFGGFFTLVYLSNILKAALVRAGYDYRHLILLGTPRKDDPTKYYGMDFSKDLVTLMSNPVVIASGAVAVVTLLWLVLGKKGGRKVLTKEWQEFPLEKKIQISPNTAIYRFSLPRPTDTLGLPTGKHISVGAVINGKDLSRSYTPVSSNDQLGSFDLLIKSYEKGNISKHFTTLKLGDNLRVKGPRGNFDYTSGLTGALGMIAGGSGITPMYQIINAVLKNPSDSTKLALIYANVSEEDILMRAELDQLAAAHPSRFTVYYVLNTPPAVWAGGVGFVTKEQIQTYLPTPTADAKILMCGPPPMLTAMKKHLDELSFPAPRTISKLEDKGYFTNNSSLLALISSSSSMVKTLYAFGASVWAAASELAVAQLGCTDADVTVQTVNLAEGENLQPWFLKLNPKGTLPTLECDGNVYTDTSSVVAKLVKDAPTKVKTGSSFIQTIHEDKYDPNFVLFLSRDEDELAAKKSSIAIPFLTNRQAVMEKYSKAPEGAVFKQFYDAKMQDNQGKFGLLNIIKGDAPEEHNAAFFAQSKAHYKNLQYAIQELLPSVLPERGFIGGDIPGEDDFHLAAWLTRLAAASGAKTADEALPALEAFYGAPVPVKVKSYWNSWVELPSWKKIYGAGLY</sequence>
<keyword evidence="9 19" id="KW-0274">FAD</keyword>
<dbReference type="InterPro" id="IPR017938">
    <property type="entry name" value="Riboflavin_synthase-like_b-brl"/>
</dbReference>
<dbReference type="PRINTS" id="PR00371">
    <property type="entry name" value="FPNCR"/>
</dbReference>
<evidence type="ECO:0000256" key="13">
    <source>
        <dbReference type="ARBA" id="ARBA00023128"/>
    </source>
</evidence>
<reference evidence="23" key="1">
    <citation type="submission" date="2023-11" db="EMBL/GenBank/DDBJ databases">
        <authorList>
            <person name="De Vega J J."/>
            <person name="De Vega J J."/>
        </authorList>
    </citation>
    <scope>NUCLEOTIDE SEQUENCE</scope>
</reference>
<accession>A0AAD2JWB0</accession>
<dbReference type="InterPro" id="IPR001834">
    <property type="entry name" value="CBR-like"/>
</dbReference>
<comment type="cofactor">
    <cofactor evidence="1 19">
        <name>FAD</name>
        <dbReference type="ChEBI" id="CHEBI:57692"/>
    </cofactor>
</comment>
<evidence type="ECO:0000256" key="1">
    <source>
        <dbReference type="ARBA" id="ARBA00001974"/>
    </source>
</evidence>
<evidence type="ECO:0000259" key="21">
    <source>
        <dbReference type="PROSITE" id="PS50404"/>
    </source>
</evidence>
<feature type="domain" description="FAD-binding FR-type" evidence="22">
    <location>
        <begin position="100"/>
        <end position="203"/>
    </location>
</feature>
<dbReference type="SUPFAM" id="SSF52833">
    <property type="entry name" value="Thioredoxin-like"/>
    <property type="match status" value="1"/>
</dbReference>
<evidence type="ECO:0000256" key="20">
    <source>
        <dbReference type="SAM" id="Phobius"/>
    </source>
</evidence>
<dbReference type="FunFam" id="3.40.50.80:FF:000019">
    <property type="entry name" value="NADH-cytochrome b5 reductase"/>
    <property type="match status" value="1"/>
</dbReference>
<evidence type="ECO:0000256" key="17">
    <source>
        <dbReference type="ARBA" id="ARBA00047682"/>
    </source>
</evidence>
<dbReference type="EMBL" id="CAVNYO010000070">
    <property type="protein sequence ID" value="CAK5264776.1"/>
    <property type="molecule type" value="Genomic_DNA"/>
</dbReference>
<feature type="binding site" evidence="19">
    <location>
        <position position="179"/>
    </location>
    <ligand>
        <name>FAD</name>
        <dbReference type="ChEBI" id="CHEBI:57692"/>
    </ligand>
</feature>
<evidence type="ECO:0000256" key="19">
    <source>
        <dbReference type="PIRSR" id="PIRSR601834-1"/>
    </source>
</evidence>
<keyword evidence="6 19" id="KW-0285">Flavoprotein</keyword>
<dbReference type="SUPFAM" id="SSF52343">
    <property type="entry name" value="Ferredoxin reductase-like, C-terminal NADP-linked domain"/>
    <property type="match status" value="1"/>
</dbReference>
<dbReference type="InterPro" id="IPR036249">
    <property type="entry name" value="Thioredoxin-like_sf"/>
</dbReference>
<evidence type="ECO:0000259" key="22">
    <source>
        <dbReference type="PROSITE" id="PS51384"/>
    </source>
</evidence>
<feature type="transmembrane region" description="Helical" evidence="20">
    <location>
        <begin position="7"/>
        <end position="27"/>
    </location>
</feature>
<keyword evidence="10 20" id="KW-1133">Transmembrane helix</keyword>
<keyword evidence="8" id="KW-1000">Mitochondrion outer membrane</keyword>
<evidence type="ECO:0000256" key="7">
    <source>
        <dbReference type="ARBA" id="ARBA00022692"/>
    </source>
</evidence>
<name>A0AAD2JWB0_9AGAR</name>
<evidence type="ECO:0000256" key="6">
    <source>
        <dbReference type="ARBA" id="ARBA00022630"/>
    </source>
</evidence>
<keyword evidence="7 20" id="KW-0812">Transmembrane</keyword>
<dbReference type="PRINTS" id="PR00406">
    <property type="entry name" value="CYTB5RDTASE"/>
</dbReference>
<protein>
    <recommendedName>
        <fullName evidence="15">NADH-cytochrome b5 reductase 1</fullName>
        <ecNumber evidence="5">1.6.2.2</ecNumber>
    </recommendedName>
    <alternativeName>
        <fullName evidence="16">Microsomal cytochrome b reductase</fullName>
    </alternativeName>
</protein>
<dbReference type="PROSITE" id="PS50404">
    <property type="entry name" value="GST_NTER"/>
    <property type="match status" value="1"/>
</dbReference>
<evidence type="ECO:0000256" key="9">
    <source>
        <dbReference type="ARBA" id="ARBA00022827"/>
    </source>
</evidence>
<evidence type="ECO:0000256" key="10">
    <source>
        <dbReference type="ARBA" id="ARBA00022989"/>
    </source>
</evidence>
<evidence type="ECO:0000256" key="5">
    <source>
        <dbReference type="ARBA" id="ARBA00012011"/>
    </source>
</evidence>
<keyword evidence="24" id="KW-1185">Reference proteome</keyword>
<dbReference type="PANTHER" id="PTHR19370">
    <property type="entry name" value="NADH-CYTOCHROME B5 REDUCTASE"/>
    <property type="match status" value="1"/>
</dbReference>
<evidence type="ECO:0000256" key="15">
    <source>
        <dbReference type="ARBA" id="ARBA00039438"/>
    </source>
</evidence>
<feature type="domain" description="GST N-terminal" evidence="21">
    <location>
        <begin position="358"/>
        <end position="442"/>
    </location>
</feature>
<evidence type="ECO:0000313" key="24">
    <source>
        <dbReference type="Proteomes" id="UP001295794"/>
    </source>
</evidence>
<dbReference type="Pfam" id="PF13409">
    <property type="entry name" value="GST_N_2"/>
    <property type="match status" value="1"/>
</dbReference>
<feature type="binding site" evidence="19">
    <location>
        <position position="169"/>
    </location>
    <ligand>
        <name>FAD</name>
        <dbReference type="ChEBI" id="CHEBI:57692"/>
    </ligand>
</feature>
<organism evidence="23 24">
    <name type="scientific">Mycena citricolor</name>
    <dbReference type="NCBI Taxonomy" id="2018698"/>
    <lineage>
        <taxon>Eukaryota</taxon>
        <taxon>Fungi</taxon>
        <taxon>Dikarya</taxon>
        <taxon>Basidiomycota</taxon>
        <taxon>Agaricomycotina</taxon>
        <taxon>Agaricomycetes</taxon>
        <taxon>Agaricomycetidae</taxon>
        <taxon>Agaricales</taxon>
        <taxon>Marasmiineae</taxon>
        <taxon>Mycenaceae</taxon>
        <taxon>Mycena</taxon>
    </lineage>
</organism>
<dbReference type="Pfam" id="PF00970">
    <property type="entry name" value="FAD_binding_6"/>
    <property type="match status" value="1"/>
</dbReference>